<keyword evidence="1" id="KW-1133">Transmembrane helix</keyword>
<proteinExistence type="predicted"/>
<evidence type="ECO:0000256" key="1">
    <source>
        <dbReference type="SAM" id="Phobius"/>
    </source>
</evidence>
<comment type="caution">
    <text evidence="2">The sequence shown here is derived from an EMBL/GenBank/DDBJ whole genome shotgun (WGS) entry which is preliminary data.</text>
</comment>
<sequence length="137" mass="15970">MEVYTPFGLAKNQKLIVVSLKHFYDFNENSLYVNNKTIYLEEILNKSNYKKLQGNIKSLKCNDSEINIINEDTYNKLANSFGEERVLLMKAYLLESIKLGYRIFIFLAIFIGIIFFVTTASFLCNKCYMDIEDDKVS</sequence>
<dbReference type="EMBL" id="ASRV01000182">
    <property type="protein sequence ID" value="EOR20774.1"/>
    <property type="molecule type" value="Genomic_DNA"/>
</dbReference>
<evidence type="ECO:0000313" key="3">
    <source>
        <dbReference type="Proteomes" id="UP000013988"/>
    </source>
</evidence>
<organism evidence="2 3">
    <name type="scientific">Clostridium sartagoforme AAU1</name>
    <dbReference type="NCBI Taxonomy" id="1202534"/>
    <lineage>
        <taxon>Bacteria</taxon>
        <taxon>Bacillati</taxon>
        <taxon>Bacillota</taxon>
        <taxon>Clostridia</taxon>
        <taxon>Eubacteriales</taxon>
        <taxon>Clostridiaceae</taxon>
        <taxon>Clostridium</taxon>
    </lineage>
</organism>
<evidence type="ECO:0000313" key="2">
    <source>
        <dbReference type="EMBL" id="EOR20774.1"/>
    </source>
</evidence>
<dbReference type="PATRIC" id="fig|1202534.3.peg.3060"/>
<keyword evidence="1" id="KW-0472">Membrane</keyword>
<feature type="transmembrane region" description="Helical" evidence="1">
    <location>
        <begin position="99"/>
        <end position="123"/>
    </location>
</feature>
<keyword evidence="1" id="KW-0812">Transmembrane</keyword>
<dbReference type="RefSeq" id="WP_016208355.1">
    <property type="nucleotide sequence ID" value="NZ_ASRV01000182.1"/>
</dbReference>
<name>R9BUH2_9CLOT</name>
<dbReference type="OrthoDB" id="1937696at2"/>
<dbReference type="Proteomes" id="UP000013988">
    <property type="component" value="Unassembled WGS sequence"/>
</dbReference>
<protein>
    <submittedName>
        <fullName evidence="2">Peptide ABC transporter permease</fullName>
    </submittedName>
</protein>
<keyword evidence="3" id="KW-1185">Reference proteome</keyword>
<dbReference type="AlphaFoldDB" id="R9BUH2"/>
<accession>R9BUH2</accession>
<gene>
    <name evidence="2" type="ORF">A500_15455</name>
</gene>
<reference evidence="2 3" key="1">
    <citation type="submission" date="2013-03" db="EMBL/GenBank/DDBJ databases">
        <title>Whole genome shotgun sequencing of Clostridium sartagoforme AAU1.</title>
        <authorList>
            <person name="Joshi C.G."/>
            <person name="Duggirala S.M."/>
            <person name="Nathani N.M."/>
            <person name="Bhatt V.D."/>
            <person name="Patel A.K."/>
            <person name="Pandya P.R."/>
            <person name="KaPatel J.A."/>
        </authorList>
    </citation>
    <scope>NUCLEOTIDE SEQUENCE [LARGE SCALE GENOMIC DNA]</scope>
    <source>
        <strain evidence="2 3">AAU1</strain>
    </source>
</reference>